<evidence type="ECO:0000256" key="1">
    <source>
        <dbReference type="ARBA" id="ARBA00023157"/>
    </source>
</evidence>
<dbReference type="CDD" id="cd00062">
    <property type="entry name" value="FN2"/>
    <property type="match status" value="1"/>
</dbReference>
<feature type="domain" description="VWFA" evidence="5">
    <location>
        <begin position="1000"/>
        <end position="1177"/>
    </location>
</feature>
<dbReference type="InterPro" id="IPR000884">
    <property type="entry name" value="TSP1_rpt"/>
</dbReference>
<evidence type="ECO:0000259" key="4">
    <source>
        <dbReference type="PROSITE" id="PS50022"/>
    </source>
</evidence>
<evidence type="ECO:0000259" key="6">
    <source>
        <dbReference type="PROSITE" id="PS51092"/>
    </source>
</evidence>
<dbReference type="Pfam" id="PF00754">
    <property type="entry name" value="F5_F8_type_C"/>
    <property type="match status" value="1"/>
</dbReference>
<dbReference type="SMART" id="SM00209">
    <property type="entry name" value="TSP1"/>
    <property type="match status" value="15"/>
</dbReference>
<dbReference type="PROSITE" id="PS51257">
    <property type="entry name" value="PROKAR_LIPOPROTEIN"/>
    <property type="match status" value="1"/>
</dbReference>
<dbReference type="InterPro" id="IPR000562">
    <property type="entry name" value="FN_type2_dom"/>
</dbReference>
<dbReference type="EMBL" id="CALNXK010000184">
    <property type="protein sequence ID" value="CAH3173696.1"/>
    <property type="molecule type" value="Genomic_DNA"/>
</dbReference>
<dbReference type="SMART" id="SM00231">
    <property type="entry name" value="FA58C"/>
    <property type="match status" value="1"/>
</dbReference>
<dbReference type="PROSITE" id="PS00023">
    <property type="entry name" value="FN2_1"/>
    <property type="match status" value="1"/>
</dbReference>
<reference evidence="7 8" key="1">
    <citation type="submission" date="2022-05" db="EMBL/GenBank/DDBJ databases">
        <authorList>
            <consortium name="Genoscope - CEA"/>
            <person name="William W."/>
        </authorList>
    </citation>
    <scope>NUCLEOTIDE SEQUENCE [LARGE SCALE GENOMIC DNA]</scope>
</reference>
<protein>
    <submittedName>
        <fullName evidence="7">Uncharacterized protein</fullName>
    </submittedName>
</protein>
<dbReference type="Proteomes" id="UP001159405">
    <property type="component" value="Unassembled WGS sequence"/>
</dbReference>
<dbReference type="Pfam" id="PF00040">
    <property type="entry name" value="fn2"/>
    <property type="match status" value="1"/>
</dbReference>
<feature type="chain" id="PRO_5046805897" evidence="3">
    <location>
        <begin position="23"/>
        <end position="2033"/>
    </location>
</feature>
<evidence type="ECO:0000259" key="5">
    <source>
        <dbReference type="PROSITE" id="PS50234"/>
    </source>
</evidence>
<gene>
    <name evidence="7" type="ORF">PLOB_00014300</name>
</gene>
<name>A0ABN8R4G1_9CNID</name>
<dbReference type="PROSITE" id="PS51092">
    <property type="entry name" value="FN2_2"/>
    <property type="match status" value="1"/>
</dbReference>
<keyword evidence="8" id="KW-1185">Reference proteome</keyword>
<feature type="domain" description="Fibronectin type-II" evidence="6">
    <location>
        <begin position="33"/>
        <end position="79"/>
    </location>
</feature>
<dbReference type="InterPro" id="IPR002035">
    <property type="entry name" value="VWF_A"/>
</dbReference>
<accession>A0ABN8R4G1</accession>
<dbReference type="InterPro" id="IPR036465">
    <property type="entry name" value="vWFA_dom_sf"/>
</dbReference>
<dbReference type="PROSITE" id="PS50022">
    <property type="entry name" value="FA58C_3"/>
    <property type="match status" value="1"/>
</dbReference>
<dbReference type="InterPro" id="IPR008979">
    <property type="entry name" value="Galactose-bd-like_sf"/>
</dbReference>
<comment type="caution">
    <text evidence="2">Lacks conserved residue(s) required for the propagation of feature annotation.</text>
</comment>
<dbReference type="PROSITE" id="PS01286">
    <property type="entry name" value="FA58C_2"/>
    <property type="match status" value="1"/>
</dbReference>
<dbReference type="CDD" id="cd01450">
    <property type="entry name" value="vWFA_subfamily_ECM"/>
    <property type="match status" value="3"/>
</dbReference>
<evidence type="ECO:0000313" key="8">
    <source>
        <dbReference type="Proteomes" id="UP001159405"/>
    </source>
</evidence>
<keyword evidence="1" id="KW-1015">Disulfide bond</keyword>
<evidence type="ECO:0000313" key="7">
    <source>
        <dbReference type="EMBL" id="CAH3173696.1"/>
    </source>
</evidence>
<organism evidence="7 8">
    <name type="scientific">Porites lobata</name>
    <dbReference type="NCBI Taxonomy" id="104759"/>
    <lineage>
        <taxon>Eukaryota</taxon>
        <taxon>Metazoa</taxon>
        <taxon>Cnidaria</taxon>
        <taxon>Anthozoa</taxon>
        <taxon>Hexacorallia</taxon>
        <taxon>Scleractinia</taxon>
        <taxon>Fungiina</taxon>
        <taxon>Poritidae</taxon>
        <taxon>Porites</taxon>
    </lineage>
</organism>
<dbReference type="CDD" id="cd00057">
    <property type="entry name" value="FA58C"/>
    <property type="match status" value="1"/>
</dbReference>
<dbReference type="InterPro" id="IPR013806">
    <property type="entry name" value="Kringle-like"/>
</dbReference>
<dbReference type="PROSITE" id="PS50234">
    <property type="entry name" value="VWFA"/>
    <property type="match status" value="3"/>
</dbReference>
<keyword evidence="3" id="KW-0732">Signal</keyword>
<evidence type="ECO:0000256" key="3">
    <source>
        <dbReference type="SAM" id="SignalP"/>
    </source>
</evidence>
<dbReference type="PANTHER" id="PTHR24020">
    <property type="entry name" value="COLLAGEN ALPHA"/>
    <property type="match status" value="1"/>
</dbReference>
<feature type="domain" description="VWFA" evidence="5">
    <location>
        <begin position="690"/>
        <end position="867"/>
    </location>
</feature>
<dbReference type="SUPFAM" id="SSF57440">
    <property type="entry name" value="Kringle-like"/>
    <property type="match status" value="1"/>
</dbReference>
<dbReference type="PROSITE" id="PS01285">
    <property type="entry name" value="FA58C_1"/>
    <property type="match status" value="1"/>
</dbReference>
<comment type="caution">
    <text evidence="7">The sequence shown here is derived from an EMBL/GenBank/DDBJ whole genome shotgun (WGS) entry which is preliminary data.</text>
</comment>
<proteinExistence type="predicted"/>
<dbReference type="InterPro" id="IPR000421">
    <property type="entry name" value="FA58C"/>
</dbReference>
<dbReference type="PRINTS" id="PR00013">
    <property type="entry name" value="FNTYPEII"/>
</dbReference>
<dbReference type="SMART" id="SM00059">
    <property type="entry name" value="FN2"/>
    <property type="match status" value="1"/>
</dbReference>
<dbReference type="Pfam" id="PF00092">
    <property type="entry name" value="VWA"/>
    <property type="match status" value="3"/>
</dbReference>
<sequence length="2033" mass="226238">MMNRTIFLLVLLSACCCRLSVAGNGAMCNMKTSDGKCCVFPFVYRGQTFNACTSSRASRLWCSLSPSYDEDRKYGWCRGMEGKISGDDHTWVYANGRYMGKDNGRWNVPTSFYFSADIQVVAVYVKNVGGSGGLIASFGNGVVTDSTWKCTTQGIRNWEKVGFDDNNWPAAKVHSGNSGNRRVYGIANEAKWIGPSLLNAANIYCRRRMSISPGQKPAVEGPCDKPLGLQSGWVENSQMTASTVWDWKHAAWRGRLNMPKQGTFRGSWSAKYNNQDQWLQVSFYRPMKFTAIATQGRQDFSQWVTSYSLSYSEDGTKYTIYSVGGHQKVFSANRDRNSVVKHGITPNIEARFLRLHPKTWQAGISMRMELYGCLKACKVDVGILMDESGSVSKADFEQQKNFVKALAGHFQFGPGASQFGVITFSTNAKLDITLNRYGDAASFQRGVNAISHEGGWTYTGKALNLAYKQLLTAAKGARAKVAKVLIIITDGQSTGGMQTLKTPIKLLKDSSVNIISIGVGSKANQNELKFMASSPSNTHVFSVQNMNQLQTLISSITASSCTTYNCRFVTCDYSQWSAWSATCGTGMRRARNLVKVNEHYIKKQGGCSGLKVTCDRQETETRTTTNCPCISMTCSWYPWSSWSSTCGRITRQRTSKATQSIVNRPNCNGLQTSCPKPEVESSYISCCKGDLGILMDESGSIQDNDFVKEKNFVANLANSLTNFGPNGMQMAVISYSTDARLDIKLNQYSNKKEFIHAVNSIRQYKGWTFTHKALNVAKNQLFQLANGARPGVSKILIVLTDGATTGGSEKLKVPIENLEKSYVNIFTIGIGSSINRQELEMMASAPVKDHVFYVATMQELQTLLQRIGESSCKKYQCFYVTCEYTGWSEWSSSCGNGMKRVRRLSKQTERIKEQQGGCSGLTTTCEKEQLETKNTQCPCKYVTCAWNPWTRWSATCGRMTRQRSSKVTQHVVNRPNCNGLQTSCPAPQTESTFVSCCKVELGVLMDESGSISDDDFRREKNFVAELAKGFSNFGPNGVQMGVVSYSTYANVDIKLKAYSNKADFMKAVDRIKHRGGWTYTDRALTLAKTELFQPSNGARKGVTKILLVVTDGASNGGIKSLRSPVEELRSSKVNIFSVGVGQSLNRNELEFMASDPKASHLFFVRNMAELPNLLNTLAESSCQIFKCKSVTCDYSLWSSWSISCGRGMKRKKTLTKQNDHITEQQGGCSGLQTICDKEKVETKDMDCQCKYVTCLWNDWSKWSASCGASTRQRTSKVTNHVINKPSCSGLQTTCPQPRVERRTTNCPCKTVKCTWKAWTDWSATCGLAQRTRSIQSTQITVQQPDCSGLLQKCTQLPQKETKKTMCTCQTVKCTWNQWSDWSATCGKASRTRTIKSTKLTVQKENCDGLPQTCPQPPETQHRTTDCACRTVSCTWKEWSSWSTSCGVGTRTRDIKETVITVNKPSCVGLPQKCTEQPQSESREVKCTCPTVECRWNEWTKWSATCGLATRQRTIKTIKTTVQKLKCEGLPQSCPQPPETQKQTTNCKCKTVNCEWANWSSWSTTCGVGTRTRHIEETAVEVFKPDCSTLPQSCPQPPESDAREIKCSCPTVNCKWKKWSAWSATCGVATRTRSIETIKTTVQQVKCEGLAQSCPQPPQREQQTTNCKCKTVNCEWAGWSSWSATCGVGTRTRHIEETAVEVFKPDCSGLPQSCPQPPESDAREIKCSCPTVNCRWKEWSAWSATCGAATRTRSIETIKTTVQQVKCEGLPQSCPQPPQREQQTTNCKCKTVNCEWANWSSWSTTCGVGIRTRHIEETSVEVFKPDCSGLPQTCPQPPESEAREIKCSCPTVNCKRSKWSDWSATCGPATRQRTITTEKVTVQQNSCKGLPQSCPAGPETETRTSVCTCQSVSCTWGNWSDWSGKCGLVNRTRHIVEAQTTVQAENCDGVKKKCTQQPETENNKLPDCEECYTVECSYNPWSAWSATCGNAYRRRTQLIKEIEVWLPSCEGLPLECPGDEIQEETRNTPLCKYT</sequence>
<dbReference type="PANTHER" id="PTHR24020:SF84">
    <property type="entry name" value="VWFA DOMAIN-CONTAINING PROTEIN"/>
    <property type="match status" value="1"/>
</dbReference>
<dbReference type="SUPFAM" id="SSF49785">
    <property type="entry name" value="Galactose-binding domain-like"/>
    <property type="match status" value="1"/>
</dbReference>
<dbReference type="Gene3D" id="2.60.120.260">
    <property type="entry name" value="Galactose-binding domain-like"/>
    <property type="match status" value="2"/>
</dbReference>
<dbReference type="PRINTS" id="PR00453">
    <property type="entry name" value="VWFADOMAIN"/>
</dbReference>
<dbReference type="SMART" id="SM00327">
    <property type="entry name" value="VWA"/>
    <property type="match status" value="3"/>
</dbReference>
<evidence type="ECO:0000256" key="2">
    <source>
        <dbReference type="PROSITE-ProRule" id="PRU00479"/>
    </source>
</evidence>
<dbReference type="Gene3D" id="3.40.50.410">
    <property type="entry name" value="von Willebrand factor, type A domain"/>
    <property type="match status" value="3"/>
</dbReference>
<feature type="domain" description="F5/8 type C" evidence="4">
    <location>
        <begin position="223"/>
        <end position="373"/>
    </location>
</feature>
<dbReference type="PROSITE" id="PS50092">
    <property type="entry name" value="TSP1"/>
    <property type="match status" value="4"/>
</dbReference>
<feature type="domain" description="VWFA" evidence="5">
    <location>
        <begin position="380"/>
        <end position="556"/>
    </location>
</feature>
<dbReference type="InterPro" id="IPR050525">
    <property type="entry name" value="ECM_Assembly_Org"/>
</dbReference>
<feature type="signal peptide" evidence="3">
    <location>
        <begin position="1"/>
        <end position="22"/>
    </location>
</feature>
<dbReference type="SUPFAM" id="SSF53300">
    <property type="entry name" value="vWA-like"/>
    <property type="match status" value="3"/>
</dbReference>